<dbReference type="PROSITE" id="PS50011">
    <property type="entry name" value="PROTEIN_KINASE_DOM"/>
    <property type="match status" value="1"/>
</dbReference>
<dbReference type="Gene3D" id="3.30.200.20">
    <property type="entry name" value="Phosphorylase Kinase, domain 1"/>
    <property type="match status" value="1"/>
</dbReference>
<accession>A0A372JQ85</accession>
<keyword evidence="2 8" id="KW-0723">Serine/threonine-protein kinase</keyword>
<evidence type="ECO:0000256" key="5">
    <source>
        <dbReference type="ARBA" id="ARBA00022777"/>
    </source>
</evidence>
<evidence type="ECO:0000256" key="6">
    <source>
        <dbReference type="ARBA" id="ARBA00022840"/>
    </source>
</evidence>
<dbReference type="GO" id="GO:0005524">
    <property type="term" value="F:ATP binding"/>
    <property type="evidence" value="ECO:0007669"/>
    <property type="project" value="UniProtKB-KW"/>
</dbReference>
<dbReference type="GO" id="GO:0004674">
    <property type="term" value="F:protein serine/threonine kinase activity"/>
    <property type="evidence" value="ECO:0007669"/>
    <property type="project" value="UniProtKB-KW"/>
</dbReference>
<protein>
    <recommendedName>
        <fullName evidence="1">non-specific serine/threonine protein kinase</fullName>
        <ecNumber evidence="1">2.7.11.1</ecNumber>
    </recommendedName>
</protein>
<evidence type="ECO:0000256" key="3">
    <source>
        <dbReference type="ARBA" id="ARBA00022679"/>
    </source>
</evidence>
<dbReference type="InterPro" id="IPR011009">
    <property type="entry name" value="Kinase-like_dom_sf"/>
</dbReference>
<keyword evidence="9" id="KW-1185">Reference proteome</keyword>
<dbReference type="AlphaFoldDB" id="A0A372JQ85"/>
<dbReference type="PANTHER" id="PTHR43289">
    <property type="entry name" value="MITOGEN-ACTIVATED PROTEIN KINASE KINASE KINASE 20-RELATED"/>
    <property type="match status" value="1"/>
</dbReference>
<proteinExistence type="predicted"/>
<dbReference type="EMBL" id="QURH01000154">
    <property type="protein sequence ID" value="RFU42140.1"/>
    <property type="molecule type" value="Genomic_DNA"/>
</dbReference>
<keyword evidence="4" id="KW-0547">Nucleotide-binding</keyword>
<comment type="caution">
    <text evidence="8">The sequence shown here is derived from an EMBL/GenBank/DDBJ whole genome shotgun (WGS) entry which is preliminary data.</text>
</comment>
<evidence type="ECO:0000256" key="4">
    <source>
        <dbReference type="ARBA" id="ARBA00022741"/>
    </source>
</evidence>
<keyword evidence="6" id="KW-0067">ATP-binding</keyword>
<dbReference type="SUPFAM" id="SSF56112">
    <property type="entry name" value="Protein kinase-like (PK-like)"/>
    <property type="match status" value="1"/>
</dbReference>
<dbReference type="PANTHER" id="PTHR43289:SF6">
    <property type="entry name" value="SERINE_THREONINE-PROTEIN KINASE NEKL-3"/>
    <property type="match status" value="1"/>
</dbReference>
<sequence length="103" mass="10776">MASVWRAFDGVLSRPVAVKVPRADGPGRSARRLRREATAAARLTHPGIIGVHDYGEADVPGGGRVPYVVMELLDGETLAARLARGPLPAREAASVGAQVARAL</sequence>
<keyword evidence="5 8" id="KW-0418">Kinase</keyword>
<name>A0A372JQ85_9ACTN</name>
<keyword evidence="3" id="KW-0808">Transferase</keyword>
<dbReference type="Proteomes" id="UP000261811">
    <property type="component" value="Unassembled WGS sequence"/>
</dbReference>
<feature type="non-terminal residue" evidence="8">
    <location>
        <position position="103"/>
    </location>
</feature>
<evidence type="ECO:0000259" key="7">
    <source>
        <dbReference type="PROSITE" id="PS50011"/>
    </source>
</evidence>
<evidence type="ECO:0000313" key="8">
    <source>
        <dbReference type="EMBL" id="RFU42140.1"/>
    </source>
</evidence>
<organism evidence="8 9">
    <name type="scientific">Actinomadura logoneensis</name>
    <dbReference type="NCBI Taxonomy" id="2293572"/>
    <lineage>
        <taxon>Bacteria</taxon>
        <taxon>Bacillati</taxon>
        <taxon>Actinomycetota</taxon>
        <taxon>Actinomycetes</taxon>
        <taxon>Streptosporangiales</taxon>
        <taxon>Thermomonosporaceae</taxon>
        <taxon>Actinomadura</taxon>
    </lineage>
</organism>
<evidence type="ECO:0000313" key="9">
    <source>
        <dbReference type="Proteomes" id="UP000261811"/>
    </source>
</evidence>
<evidence type="ECO:0000256" key="2">
    <source>
        <dbReference type="ARBA" id="ARBA00022527"/>
    </source>
</evidence>
<reference evidence="8 9" key="1">
    <citation type="submission" date="2018-08" db="EMBL/GenBank/DDBJ databases">
        <title>Actinomadura jelena sp. nov., a novel Actinomycete isolated from soil in Chad.</title>
        <authorList>
            <person name="Shi L."/>
        </authorList>
    </citation>
    <scope>NUCLEOTIDE SEQUENCE [LARGE SCALE GENOMIC DNA]</scope>
    <source>
        <strain evidence="8 9">NEAU-G17</strain>
    </source>
</reference>
<dbReference type="InterPro" id="IPR000719">
    <property type="entry name" value="Prot_kinase_dom"/>
</dbReference>
<evidence type="ECO:0000256" key="1">
    <source>
        <dbReference type="ARBA" id="ARBA00012513"/>
    </source>
</evidence>
<feature type="domain" description="Protein kinase" evidence="7">
    <location>
        <begin position="1"/>
        <end position="103"/>
    </location>
</feature>
<gene>
    <name evidence="8" type="ORF">DZF91_08130</name>
</gene>
<dbReference type="EC" id="2.7.11.1" evidence="1"/>